<evidence type="ECO:0000256" key="3">
    <source>
        <dbReference type="ARBA" id="ARBA00022801"/>
    </source>
</evidence>
<name>A0A2A6Z8F9_9FIRM</name>
<dbReference type="PANTHER" id="PTHR43806:SF11">
    <property type="entry name" value="CEREVISIN-RELATED"/>
    <property type="match status" value="1"/>
</dbReference>
<feature type="active site" description="Charge relay system" evidence="5">
    <location>
        <position position="319"/>
    </location>
</feature>
<keyword evidence="2 5" id="KW-0645">Protease</keyword>
<evidence type="ECO:0000313" key="8">
    <source>
        <dbReference type="Proteomes" id="UP000220752"/>
    </source>
</evidence>
<dbReference type="SUPFAM" id="SSF52743">
    <property type="entry name" value="Subtilisin-like"/>
    <property type="match status" value="1"/>
</dbReference>
<dbReference type="GO" id="GO:0004252">
    <property type="term" value="F:serine-type endopeptidase activity"/>
    <property type="evidence" value="ECO:0007669"/>
    <property type="project" value="UniProtKB-UniRule"/>
</dbReference>
<dbReference type="Pfam" id="PF00082">
    <property type="entry name" value="Peptidase_S8"/>
    <property type="match status" value="1"/>
</dbReference>
<comment type="similarity">
    <text evidence="1 5">Belongs to the peptidase S8 family.</text>
</comment>
<dbReference type="PRINTS" id="PR00723">
    <property type="entry name" value="SUBTILISIN"/>
</dbReference>
<dbReference type="InterPro" id="IPR034074">
    <property type="entry name" value="Y4bN_pept_dom"/>
</dbReference>
<feature type="active site" description="Charge relay system" evidence="5">
    <location>
        <position position="357"/>
    </location>
</feature>
<dbReference type="Proteomes" id="UP000220752">
    <property type="component" value="Unassembled WGS sequence"/>
</dbReference>
<accession>A0A2A6Z8F9</accession>
<evidence type="ECO:0000256" key="1">
    <source>
        <dbReference type="ARBA" id="ARBA00011073"/>
    </source>
</evidence>
<proteinExistence type="inferred from homology"/>
<dbReference type="InterPro" id="IPR036852">
    <property type="entry name" value="Peptidase_S8/S53_dom_sf"/>
</dbReference>
<feature type="active site" description="Charge relay system" evidence="5">
    <location>
        <position position="587"/>
    </location>
</feature>
<keyword evidence="4 5" id="KW-0720">Serine protease</keyword>
<keyword evidence="8" id="KW-1185">Reference proteome</keyword>
<dbReference type="GO" id="GO:0006508">
    <property type="term" value="P:proteolysis"/>
    <property type="evidence" value="ECO:0007669"/>
    <property type="project" value="UniProtKB-KW"/>
</dbReference>
<evidence type="ECO:0000313" key="7">
    <source>
        <dbReference type="EMBL" id="PDX57660.1"/>
    </source>
</evidence>
<reference evidence="7 8" key="1">
    <citation type="journal article" date="2017" name="Front. Microbiol.">
        <title>New Insights into the Diversity of the Genus Faecalibacterium.</title>
        <authorList>
            <person name="Benevides L."/>
            <person name="Burman S."/>
            <person name="Martin R."/>
            <person name="Robert V."/>
            <person name="Thomas M."/>
            <person name="Miquel S."/>
            <person name="Chain F."/>
            <person name="Sokol H."/>
            <person name="Bermudez-Humaran L.G."/>
            <person name="Morrison M."/>
            <person name="Langella P."/>
            <person name="Azevedo V.A."/>
            <person name="Chatel J.M."/>
            <person name="Soares S."/>
        </authorList>
    </citation>
    <scope>NUCLEOTIDE SEQUENCE [LARGE SCALE GENOMIC DNA]</scope>
    <source>
        <strain evidence="8">CNCM I-4540</strain>
    </source>
</reference>
<evidence type="ECO:0000256" key="5">
    <source>
        <dbReference type="PROSITE-ProRule" id="PRU01240"/>
    </source>
</evidence>
<organism evidence="7 8">
    <name type="scientific">Faecalibacterium langellae</name>
    <dbReference type="NCBI Taxonomy" id="3435293"/>
    <lineage>
        <taxon>Bacteria</taxon>
        <taxon>Bacillati</taxon>
        <taxon>Bacillota</taxon>
        <taxon>Clostridia</taxon>
        <taxon>Eubacteriales</taxon>
        <taxon>Oscillospiraceae</taxon>
        <taxon>Faecalibacterium</taxon>
    </lineage>
</organism>
<feature type="domain" description="Peptidase S8/S53" evidence="6">
    <location>
        <begin position="312"/>
        <end position="630"/>
    </location>
</feature>
<sequence length="850" mass="94696">MAENNGFTHLPLPLLFQGKPKLRGGGAVSAQTKRNTANRITHGGYVKHRSAELSRFWKERRAERSENALPEIETGIPILLEIDPSTDIDFLRGLGFEIVCEIEEGFIIVATEDVDLSVFNEKVDAFVANVTARCNSPAKVYALCEDGDRLKRILSKELYAKWATISPDSVYVIDIGVSCCGNIELPKRPNRKDDETDGHYSAREQRWKEKFSAAYMAWDEIKMQREETIENFVSDYNGEIMELADGISEIADLPDSFSARLRISGKCLLDLVLNFAYIFEVSEAETIAMGYTPENKDDFIETVQIEAPTQSAPIVCIMDSGVQEEHKYLAPSISSDESISLLPNNTSTSDEVAGGGHGTRVAGAVLYPKAVPLDGVYQLPCWIRNMRILDENNCLPENVYPPKAIAIAVQKYNVENQIPTKIFNHSIGSHQPCEMKHMTPWAAEIDSQSYNHDVLFIQAAGNISTDVISAYWQAGYPYPEYLDRELCRISNPAQSLQAITVGSVSADELETDDFIALGKHMEVSSFSRSGPGIWDVLKPEVVEYGGTHVYNKGSVPPQLTTPPEVCPELIRKSPEGPAFARDDVGTSFSAPKVTYIASQVEKALPESPALLYRALIAQSARWPKNINEVSKEECVSTLRHIGYGVPDVERATHNDEYRITLVTPSLMELGDDEAHIFQVPIPEELSNVGEDYDILVEVTLSYAANPRRTRRYVKGYLSTWLDWCCSRIGESAETFARRIFETGAIIEDDGDFNWVLGEATNRGVAEGYSRKNGTLQKDWCIIKSNQLSDAFCIAVRGHKGWGGLFKAKYSLAISFEAVNQDIPIYEPIRTEIELAVENGEIEVEMPEHKP</sequence>
<evidence type="ECO:0000259" key="6">
    <source>
        <dbReference type="Pfam" id="PF00082"/>
    </source>
</evidence>
<dbReference type="CDD" id="cd04847">
    <property type="entry name" value="Peptidases_S8_Subtilisin_like_2"/>
    <property type="match status" value="1"/>
</dbReference>
<dbReference type="PROSITE" id="PS51892">
    <property type="entry name" value="SUBTILASE"/>
    <property type="match status" value="1"/>
</dbReference>
<dbReference type="EMBL" id="NMTQ01000037">
    <property type="protein sequence ID" value="PDX57660.1"/>
    <property type="molecule type" value="Genomic_DNA"/>
</dbReference>
<evidence type="ECO:0000256" key="4">
    <source>
        <dbReference type="ARBA" id="ARBA00022825"/>
    </source>
</evidence>
<dbReference type="InterPro" id="IPR050131">
    <property type="entry name" value="Peptidase_S8_subtilisin-like"/>
</dbReference>
<dbReference type="InterPro" id="IPR000209">
    <property type="entry name" value="Peptidase_S8/S53_dom"/>
</dbReference>
<gene>
    <name evidence="7" type="ORF">CGS46_14245</name>
</gene>
<comment type="caution">
    <text evidence="7">The sequence shown here is derived from an EMBL/GenBank/DDBJ whole genome shotgun (WGS) entry which is preliminary data.</text>
</comment>
<evidence type="ECO:0000256" key="2">
    <source>
        <dbReference type="ARBA" id="ARBA00022670"/>
    </source>
</evidence>
<dbReference type="AlphaFoldDB" id="A0A2A6Z8F9"/>
<dbReference type="InterPro" id="IPR015500">
    <property type="entry name" value="Peptidase_S8_subtilisin-rel"/>
</dbReference>
<dbReference type="Gene3D" id="3.40.50.200">
    <property type="entry name" value="Peptidase S8/S53 domain"/>
    <property type="match status" value="1"/>
</dbReference>
<dbReference type="PANTHER" id="PTHR43806">
    <property type="entry name" value="PEPTIDASE S8"/>
    <property type="match status" value="1"/>
</dbReference>
<keyword evidence="3 5" id="KW-0378">Hydrolase</keyword>
<protein>
    <recommendedName>
        <fullName evidence="6">Peptidase S8/S53 domain-containing protein</fullName>
    </recommendedName>
</protein>